<dbReference type="SUPFAM" id="SSF56574">
    <property type="entry name" value="Serpins"/>
    <property type="match status" value="1"/>
</dbReference>
<dbReference type="eggNOG" id="KOG2392">
    <property type="taxonomic scope" value="Eukaryota"/>
</dbReference>
<dbReference type="InterPro" id="IPR000215">
    <property type="entry name" value="Serpin_fam"/>
</dbReference>
<dbReference type="GO" id="GO:0005615">
    <property type="term" value="C:extracellular space"/>
    <property type="evidence" value="ECO:0007669"/>
    <property type="project" value="InterPro"/>
</dbReference>
<gene>
    <name evidence="3" type="ORF">CRE_05496</name>
</gene>
<dbReference type="InterPro" id="IPR036186">
    <property type="entry name" value="Serpin_sf"/>
</dbReference>
<evidence type="ECO:0000259" key="2">
    <source>
        <dbReference type="SMART" id="SM00093"/>
    </source>
</evidence>
<comment type="similarity">
    <text evidence="1">Belongs to the serpin family.</text>
</comment>
<evidence type="ECO:0000313" key="3">
    <source>
        <dbReference type="EMBL" id="EFO87631.1"/>
    </source>
</evidence>
<sequence>MSQILHSTTDFGLNLLRQHNLNESLVFSPLSLALALSLVHLAARGETRNEIRETIASGSTEEQYEQHFSNISTSLSANNEKIEIKIANHIFQRLGFSIKPPYLASVQNLYNGGTTELDFSNKEKSAGIINEYVRETTKGSIKRIIEPHQISGGLVAVLINALYFKAKWRNPFYPQSTSKRTFYSSAASKREIDFMHARKVFRKYSENNQFEILTLPYQDETFTLSIFLPINIFDLTNLLKKLDSVTFQKLLSNSTNTFVNVAIPKFKIETESKLNEALMSLGIKTAFSNSADLGNMGNGIYVNEVFHKALIEVNESGTTAAATTNVNILVSGLRMSNRTKKPIEFIADHPFLFVLSKDNNPIFLGIYN</sequence>
<dbReference type="HOGENOM" id="CLU_023330_0_3_1"/>
<dbReference type="PANTHER" id="PTHR11461">
    <property type="entry name" value="SERINE PROTEASE INHIBITOR, SERPIN"/>
    <property type="match status" value="1"/>
</dbReference>
<organism evidence="4">
    <name type="scientific">Caenorhabditis remanei</name>
    <name type="common">Caenorhabditis vulgaris</name>
    <dbReference type="NCBI Taxonomy" id="31234"/>
    <lineage>
        <taxon>Eukaryota</taxon>
        <taxon>Metazoa</taxon>
        <taxon>Ecdysozoa</taxon>
        <taxon>Nematoda</taxon>
        <taxon>Chromadorea</taxon>
        <taxon>Rhabditida</taxon>
        <taxon>Rhabditina</taxon>
        <taxon>Rhabditomorpha</taxon>
        <taxon>Rhabditoidea</taxon>
        <taxon>Rhabditidae</taxon>
        <taxon>Peloderinae</taxon>
        <taxon>Caenorhabditis</taxon>
    </lineage>
</organism>
<dbReference type="Gene3D" id="2.30.39.10">
    <property type="entry name" value="Alpha-1-antitrypsin, domain 1"/>
    <property type="match status" value="1"/>
</dbReference>
<reference evidence="3" key="1">
    <citation type="submission" date="2007-07" db="EMBL/GenBank/DDBJ databases">
        <title>PCAP assembly of the Caenorhabditis remanei genome.</title>
        <authorList>
            <consortium name="The Caenorhabditis remanei Sequencing Consortium"/>
            <person name="Wilson R.K."/>
        </authorList>
    </citation>
    <scope>NUCLEOTIDE SEQUENCE [LARGE SCALE GENOMIC DNA]</scope>
    <source>
        <strain evidence="3">PB4641</strain>
    </source>
</reference>
<evidence type="ECO:0000313" key="4">
    <source>
        <dbReference type="Proteomes" id="UP000008281"/>
    </source>
</evidence>
<dbReference type="OrthoDB" id="9518664at2759"/>
<dbReference type="InterPro" id="IPR023796">
    <property type="entry name" value="Serpin_dom"/>
</dbReference>
<proteinExistence type="inferred from homology"/>
<dbReference type="SMART" id="SM00093">
    <property type="entry name" value="SERPIN"/>
    <property type="match status" value="1"/>
</dbReference>
<dbReference type="InterPro" id="IPR023795">
    <property type="entry name" value="Serpin_CS"/>
</dbReference>
<dbReference type="InterPro" id="IPR042178">
    <property type="entry name" value="Serpin_sf_1"/>
</dbReference>
<feature type="domain" description="Serpin" evidence="2">
    <location>
        <begin position="13"/>
        <end position="368"/>
    </location>
</feature>
<dbReference type="GO" id="GO:0004867">
    <property type="term" value="F:serine-type endopeptidase inhibitor activity"/>
    <property type="evidence" value="ECO:0007669"/>
    <property type="project" value="InterPro"/>
</dbReference>
<dbReference type="MEROPS" id="I04.081"/>
<dbReference type="OMA" id="YAVQRYY"/>
<dbReference type="CDD" id="cd19581">
    <property type="entry name" value="serpinL_nematode"/>
    <property type="match status" value="1"/>
</dbReference>
<dbReference type="InterPro" id="IPR042185">
    <property type="entry name" value="Serpin_sf_2"/>
</dbReference>
<dbReference type="Gene3D" id="3.30.497.10">
    <property type="entry name" value="Antithrombin, subunit I, domain 2"/>
    <property type="match status" value="1"/>
</dbReference>
<dbReference type="PROSITE" id="PS00284">
    <property type="entry name" value="SERPIN"/>
    <property type="match status" value="1"/>
</dbReference>
<dbReference type="InParanoid" id="E3LZK9"/>
<dbReference type="EMBL" id="DS268420">
    <property type="protein sequence ID" value="EFO87631.1"/>
    <property type="molecule type" value="Genomic_DNA"/>
</dbReference>
<dbReference type="Proteomes" id="UP000008281">
    <property type="component" value="Unassembled WGS sequence"/>
</dbReference>
<accession>E3LZK9</accession>
<keyword evidence="4" id="KW-1185">Reference proteome</keyword>
<dbReference type="AlphaFoldDB" id="E3LZK9"/>
<dbReference type="Pfam" id="PF00079">
    <property type="entry name" value="Serpin"/>
    <property type="match status" value="1"/>
</dbReference>
<dbReference type="PANTHER" id="PTHR11461:SF299">
    <property type="entry name" value="SERINE OR CYSTEINE PROTEASE INHIBITOR-RELATED"/>
    <property type="match status" value="1"/>
</dbReference>
<protein>
    <recommendedName>
        <fullName evidence="2">Serpin domain-containing protein</fullName>
    </recommendedName>
</protein>
<evidence type="ECO:0000256" key="1">
    <source>
        <dbReference type="RuleBase" id="RU000411"/>
    </source>
</evidence>
<dbReference type="STRING" id="31234.E3LZK9"/>
<name>E3LZK9_CAERE</name>